<dbReference type="InterPro" id="IPR052579">
    <property type="entry name" value="Zinc_finger_SWIM"/>
</dbReference>
<evidence type="ECO:0000259" key="2">
    <source>
        <dbReference type="Pfam" id="PF10551"/>
    </source>
</evidence>
<feature type="domain" description="MULE transposase" evidence="2">
    <location>
        <begin position="1"/>
        <end position="60"/>
    </location>
</feature>
<evidence type="ECO:0000313" key="4">
    <source>
        <dbReference type="Proteomes" id="UP000235388"/>
    </source>
</evidence>
<accession>A0A2N5VTM9</accession>
<evidence type="ECO:0000313" key="3">
    <source>
        <dbReference type="EMBL" id="PLW53350.1"/>
    </source>
</evidence>
<sequence>MRSESDSAYLWAIQQLRSVWKPNKTPKVFVTDRDKALQNALAKTFPDATLNVCLWHIDQNIVANCKRHFSNDDGLWEDFIKKWHSVVYATNEDSYEIHWRNLEKTLADRSQVLDYITKNIIPACKLFMARWAGKTLHLGNISSSCAKSGHSFLKLYVKNSRGSMAHVFDTLAAAVDHQIDTCIQHLNHESVKGLSGLPKVFQPLNTTVSTHALKLAVTKYAKLCKIRKGQADPTNQCTDTFSNSMGIPCAHKMAANLDEKGNLEPEDFHSQWVLAYNPDGDPNAGDLYSFDADFEDLKQEILRTHNPSALKDVVKRSRKIIRKTHVVPNSATGEVVQMAPTSIIRTRNKKLLQAKKAATAGKRKRTRDPIAAEIAEQEIKTGKSTPQSLPALFTGDNDLDYAPEPEEAGSEASLEPDAEYEEAASDSSLETDAEEAGTESSLESDPKEAVSESSSQYLDMVSSLFLTMDNWFKSDQSA</sequence>
<dbReference type="STRING" id="200324.A0A2N5VTM9"/>
<protein>
    <recommendedName>
        <fullName evidence="2">MULE transposase domain-containing protein</fullName>
    </recommendedName>
</protein>
<proteinExistence type="predicted"/>
<reference evidence="3 4" key="1">
    <citation type="submission" date="2017-11" db="EMBL/GenBank/DDBJ databases">
        <title>De novo assembly and phasing of dikaryotic genomes from two isolates of Puccinia coronata f. sp. avenae, the causal agent of oat crown rust.</title>
        <authorList>
            <person name="Miller M.E."/>
            <person name="Zhang Y."/>
            <person name="Omidvar V."/>
            <person name="Sperschneider J."/>
            <person name="Schwessinger B."/>
            <person name="Raley C."/>
            <person name="Palmer J.M."/>
            <person name="Garnica D."/>
            <person name="Upadhyaya N."/>
            <person name="Rathjen J."/>
            <person name="Taylor J.M."/>
            <person name="Park R.F."/>
            <person name="Dodds P.N."/>
            <person name="Hirsch C.D."/>
            <person name="Kianian S.F."/>
            <person name="Figueroa M."/>
        </authorList>
    </citation>
    <scope>NUCLEOTIDE SEQUENCE [LARGE SCALE GENOMIC DNA]</scope>
    <source>
        <strain evidence="3">12NC29</strain>
    </source>
</reference>
<feature type="region of interest" description="Disordered" evidence="1">
    <location>
        <begin position="376"/>
        <end position="455"/>
    </location>
</feature>
<organism evidence="3 4">
    <name type="scientific">Puccinia coronata f. sp. avenae</name>
    <dbReference type="NCBI Taxonomy" id="200324"/>
    <lineage>
        <taxon>Eukaryota</taxon>
        <taxon>Fungi</taxon>
        <taxon>Dikarya</taxon>
        <taxon>Basidiomycota</taxon>
        <taxon>Pucciniomycotina</taxon>
        <taxon>Pucciniomycetes</taxon>
        <taxon>Pucciniales</taxon>
        <taxon>Pucciniaceae</taxon>
        <taxon>Puccinia</taxon>
    </lineage>
</organism>
<comment type="caution">
    <text evidence="3">The sequence shown here is derived from an EMBL/GenBank/DDBJ whole genome shotgun (WGS) entry which is preliminary data.</text>
</comment>
<name>A0A2N5VTM9_9BASI</name>
<gene>
    <name evidence="3" type="ORF">PCANC_13393</name>
</gene>
<dbReference type="Pfam" id="PF10551">
    <property type="entry name" value="MULE"/>
    <property type="match status" value="1"/>
</dbReference>
<feature type="compositionally biased region" description="Acidic residues" evidence="1">
    <location>
        <begin position="397"/>
        <end position="437"/>
    </location>
</feature>
<dbReference type="AlphaFoldDB" id="A0A2N5VTM9"/>
<dbReference type="Proteomes" id="UP000235388">
    <property type="component" value="Unassembled WGS sequence"/>
</dbReference>
<dbReference type="EMBL" id="PGCJ01000063">
    <property type="protein sequence ID" value="PLW53350.1"/>
    <property type="molecule type" value="Genomic_DNA"/>
</dbReference>
<keyword evidence="4" id="KW-1185">Reference proteome</keyword>
<dbReference type="PANTHER" id="PTHR31569">
    <property type="entry name" value="SWIM-TYPE DOMAIN-CONTAINING PROTEIN"/>
    <property type="match status" value="1"/>
</dbReference>
<evidence type="ECO:0000256" key="1">
    <source>
        <dbReference type="SAM" id="MobiDB-lite"/>
    </source>
</evidence>
<dbReference type="PANTHER" id="PTHR31569:SF4">
    <property type="entry name" value="SWIM-TYPE DOMAIN-CONTAINING PROTEIN"/>
    <property type="match status" value="1"/>
</dbReference>
<dbReference type="InterPro" id="IPR018289">
    <property type="entry name" value="MULE_transposase_dom"/>
</dbReference>
<dbReference type="OrthoDB" id="2507564at2759"/>